<sequence>MSTSIPSRNISESETSLPSKKTGRRNSLPSLPRIGRRLSESFSSNSVQALSWLENHTKVHREALLHKWGQILPGGRPRRASETAGWKRPSNPDFLGQGLYGFIPREETRRVRRFSLNILNQTGPFKKKKIPSSNFTQASIPSQLRSRSQTRCGLDQDPIFLGNPRARFDYPVRSDAIQHSSTPILCHNRPQPTRPKRPDEEVDVELASIQHAIYGIPLSVNNRDHVVNAEDEDVHRTTSHAGIVRPRRPTEEIDIELATLQREVYGINSNDVYRKNELTYVGLSIDIDDRGRMVSKRFDQNRRY</sequence>
<gene>
    <name evidence="2" type="ORF">CROQUDRAFT_331544</name>
</gene>
<evidence type="ECO:0000256" key="1">
    <source>
        <dbReference type="SAM" id="MobiDB-lite"/>
    </source>
</evidence>
<dbReference type="OrthoDB" id="10267655at2759"/>
<evidence type="ECO:0000313" key="2">
    <source>
        <dbReference type="EMBL" id="KAG0149408.1"/>
    </source>
</evidence>
<dbReference type="EMBL" id="MU167228">
    <property type="protein sequence ID" value="KAG0149408.1"/>
    <property type="molecule type" value="Genomic_DNA"/>
</dbReference>
<keyword evidence="3" id="KW-1185">Reference proteome</keyword>
<dbReference type="Proteomes" id="UP000886653">
    <property type="component" value="Unassembled WGS sequence"/>
</dbReference>
<dbReference type="AlphaFoldDB" id="A0A9P6TG51"/>
<comment type="caution">
    <text evidence="2">The sequence shown here is derived from an EMBL/GenBank/DDBJ whole genome shotgun (WGS) entry which is preliminary data.</text>
</comment>
<reference evidence="2" key="1">
    <citation type="submission" date="2013-11" db="EMBL/GenBank/DDBJ databases">
        <title>Genome sequence of the fusiform rust pathogen reveals effectors for host alternation and coevolution with pine.</title>
        <authorList>
            <consortium name="DOE Joint Genome Institute"/>
            <person name="Smith K."/>
            <person name="Pendleton A."/>
            <person name="Kubisiak T."/>
            <person name="Anderson C."/>
            <person name="Salamov A."/>
            <person name="Aerts A."/>
            <person name="Riley R."/>
            <person name="Clum A."/>
            <person name="Lindquist E."/>
            <person name="Ence D."/>
            <person name="Campbell M."/>
            <person name="Kronenberg Z."/>
            <person name="Feau N."/>
            <person name="Dhillon B."/>
            <person name="Hamelin R."/>
            <person name="Burleigh J."/>
            <person name="Smith J."/>
            <person name="Yandell M."/>
            <person name="Nelson C."/>
            <person name="Grigoriev I."/>
            <person name="Davis J."/>
        </authorList>
    </citation>
    <scope>NUCLEOTIDE SEQUENCE</scope>
    <source>
        <strain evidence="2">G11</strain>
    </source>
</reference>
<protein>
    <submittedName>
        <fullName evidence="2">Uncharacterized protein</fullName>
    </submittedName>
</protein>
<name>A0A9P6TG51_9BASI</name>
<proteinExistence type="predicted"/>
<evidence type="ECO:0000313" key="3">
    <source>
        <dbReference type="Proteomes" id="UP000886653"/>
    </source>
</evidence>
<organism evidence="2 3">
    <name type="scientific">Cronartium quercuum f. sp. fusiforme G11</name>
    <dbReference type="NCBI Taxonomy" id="708437"/>
    <lineage>
        <taxon>Eukaryota</taxon>
        <taxon>Fungi</taxon>
        <taxon>Dikarya</taxon>
        <taxon>Basidiomycota</taxon>
        <taxon>Pucciniomycotina</taxon>
        <taxon>Pucciniomycetes</taxon>
        <taxon>Pucciniales</taxon>
        <taxon>Coleosporiaceae</taxon>
        <taxon>Cronartium</taxon>
    </lineage>
</organism>
<feature type="region of interest" description="Disordered" evidence="1">
    <location>
        <begin position="1"/>
        <end position="32"/>
    </location>
</feature>
<feature type="compositionally biased region" description="Polar residues" evidence="1">
    <location>
        <begin position="1"/>
        <end position="29"/>
    </location>
</feature>
<accession>A0A9P6TG51</accession>